<dbReference type="SUPFAM" id="SSF81606">
    <property type="entry name" value="PP2C-like"/>
    <property type="match status" value="1"/>
</dbReference>
<dbReference type="PANTHER" id="PTHR43156">
    <property type="entry name" value="STAGE II SPORULATION PROTEIN E-RELATED"/>
    <property type="match status" value="1"/>
</dbReference>
<keyword evidence="5" id="KW-1185">Reference proteome</keyword>
<keyword evidence="2" id="KW-0812">Transmembrane</keyword>
<keyword evidence="1" id="KW-0378">Hydrolase</keyword>
<dbReference type="InterPro" id="IPR003660">
    <property type="entry name" value="HAMP_dom"/>
</dbReference>
<dbReference type="OrthoDB" id="9789782at2"/>
<dbReference type="GO" id="GO:0016791">
    <property type="term" value="F:phosphatase activity"/>
    <property type="evidence" value="ECO:0007669"/>
    <property type="project" value="TreeGrafter"/>
</dbReference>
<feature type="domain" description="HAMP" evidence="3">
    <location>
        <begin position="224"/>
        <end position="285"/>
    </location>
</feature>
<dbReference type="Pfam" id="PF07228">
    <property type="entry name" value="SpoIIE"/>
    <property type="match status" value="1"/>
</dbReference>
<evidence type="ECO:0000313" key="4">
    <source>
        <dbReference type="EMBL" id="RAK63040.1"/>
    </source>
</evidence>
<sequence length="549" mass="60159">MNHAAGETQRRRWRFGLKAQLLLLLLVLNLVAAVAYSMVLYTVDRSEIMSGIDGRLRTAVLAANEIVPDAYHARIQGADSIPQEEFDALQARLSRFAARADLAYVYTYMQFGEEIRTVSTSATPRELSTGAQTRFYALYDTAPPKLRRSFRDGRIRFDEYSDAFGDFRSIYLPVRGADGRTYVVGADVELGMVQARLVQALRMSVGVGIAMFALSMALGWLLVDRIVSPLMRLTDFTRNMGQRNFQPDEREMAAMEAIGARRRDEVGSLAEAMTAMIARLQRYLVEMEAATAARERVEGELSAARDIQVGMLPRTFPPFPQRRDIDVYALLESAKQVGGDLYDYVLVDRDRLFFVVGDVSGKGVPAALFMAMTTTLFKATALSGQAPDEVMARVNAELARDNAAEMFVTAFCGVLDLRTGAVAYSDGGHEAPFVRRADGRVERLPKLKGMALGVIDEATFETGNFRLEAGDALVLFTDGVSEATNAEDALFTTARIEAALASARREPGARDLAEGLAEDVRVFVGATPQSDDIAILVVRYEGGEPAGSA</sequence>
<dbReference type="AlphaFoldDB" id="A0A328B6M5"/>
<organism evidence="4 5">
    <name type="scientific">Phenylobacterium kunshanense</name>
    <dbReference type="NCBI Taxonomy" id="1445034"/>
    <lineage>
        <taxon>Bacteria</taxon>
        <taxon>Pseudomonadati</taxon>
        <taxon>Pseudomonadota</taxon>
        <taxon>Alphaproteobacteria</taxon>
        <taxon>Caulobacterales</taxon>
        <taxon>Caulobacteraceae</taxon>
        <taxon>Phenylobacterium</taxon>
    </lineage>
</organism>
<accession>A0A328B6M5</accession>
<dbReference type="SMART" id="SM00331">
    <property type="entry name" value="PP2C_SIG"/>
    <property type="match status" value="1"/>
</dbReference>
<evidence type="ECO:0000313" key="5">
    <source>
        <dbReference type="Proteomes" id="UP000249524"/>
    </source>
</evidence>
<name>A0A328B6M5_9CAUL</name>
<dbReference type="GO" id="GO:0007165">
    <property type="term" value="P:signal transduction"/>
    <property type="evidence" value="ECO:0007669"/>
    <property type="project" value="InterPro"/>
</dbReference>
<keyword evidence="2" id="KW-1133">Transmembrane helix</keyword>
<dbReference type="EMBL" id="QFYS01000009">
    <property type="protein sequence ID" value="RAK63040.1"/>
    <property type="molecule type" value="Genomic_DNA"/>
</dbReference>
<dbReference type="Gene3D" id="6.10.340.10">
    <property type="match status" value="1"/>
</dbReference>
<gene>
    <name evidence="4" type="ORF">DJ019_17355</name>
</gene>
<dbReference type="Gene3D" id="3.60.40.10">
    <property type="entry name" value="PPM-type phosphatase domain"/>
    <property type="match status" value="1"/>
</dbReference>
<keyword evidence="2" id="KW-0472">Membrane</keyword>
<feature type="transmembrane region" description="Helical" evidence="2">
    <location>
        <begin position="21"/>
        <end position="43"/>
    </location>
</feature>
<evidence type="ECO:0000256" key="2">
    <source>
        <dbReference type="SAM" id="Phobius"/>
    </source>
</evidence>
<dbReference type="InterPro" id="IPR036457">
    <property type="entry name" value="PPM-type-like_dom_sf"/>
</dbReference>
<dbReference type="GO" id="GO:0016020">
    <property type="term" value="C:membrane"/>
    <property type="evidence" value="ECO:0007669"/>
    <property type="project" value="InterPro"/>
</dbReference>
<dbReference type="PROSITE" id="PS50885">
    <property type="entry name" value="HAMP"/>
    <property type="match status" value="1"/>
</dbReference>
<protein>
    <submittedName>
        <fullName evidence="4">Stage II sporulation protein E</fullName>
    </submittedName>
</protein>
<evidence type="ECO:0000259" key="3">
    <source>
        <dbReference type="PROSITE" id="PS50885"/>
    </source>
</evidence>
<comment type="caution">
    <text evidence="4">The sequence shown here is derived from an EMBL/GenBank/DDBJ whole genome shotgun (WGS) entry which is preliminary data.</text>
</comment>
<proteinExistence type="predicted"/>
<feature type="transmembrane region" description="Helical" evidence="2">
    <location>
        <begin position="203"/>
        <end position="223"/>
    </location>
</feature>
<reference evidence="4 5" key="1">
    <citation type="submission" date="2018-05" db="EMBL/GenBank/DDBJ databases">
        <authorList>
            <person name="Lanie J.A."/>
            <person name="Ng W.-L."/>
            <person name="Kazmierczak K.M."/>
            <person name="Andrzejewski T.M."/>
            <person name="Davidsen T.M."/>
            <person name="Wayne K.J."/>
            <person name="Tettelin H."/>
            <person name="Glass J.I."/>
            <person name="Rusch D."/>
            <person name="Podicherti R."/>
            <person name="Tsui H.-C.T."/>
            <person name="Winkler M.E."/>
        </authorList>
    </citation>
    <scope>NUCLEOTIDE SEQUENCE [LARGE SCALE GENOMIC DNA]</scope>
    <source>
        <strain evidence="4 5">BUT-10</strain>
    </source>
</reference>
<dbReference type="InterPro" id="IPR052016">
    <property type="entry name" value="Bact_Sigma-Reg"/>
</dbReference>
<evidence type="ECO:0000256" key="1">
    <source>
        <dbReference type="ARBA" id="ARBA00022801"/>
    </source>
</evidence>
<dbReference type="RefSeq" id="WP_111277384.1">
    <property type="nucleotide sequence ID" value="NZ_QFYS01000009.1"/>
</dbReference>
<dbReference type="CDD" id="cd06225">
    <property type="entry name" value="HAMP"/>
    <property type="match status" value="1"/>
</dbReference>
<dbReference type="Proteomes" id="UP000249524">
    <property type="component" value="Unassembled WGS sequence"/>
</dbReference>
<dbReference type="PANTHER" id="PTHR43156:SF2">
    <property type="entry name" value="STAGE II SPORULATION PROTEIN E"/>
    <property type="match status" value="1"/>
</dbReference>
<dbReference type="InterPro" id="IPR001932">
    <property type="entry name" value="PPM-type_phosphatase-like_dom"/>
</dbReference>